<gene>
    <name evidence="2" type="ORF">BAL341_2417</name>
</gene>
<accession>A0A486XSI5</accession>
<dbReference type="EMBL" id="CAAJGR010000120">
    <property type="protein sequence ID" value="VHO05315.1"/>
    <property type="molecule type" value="Genomic_DNA"/>
</dbReference>
<sequence length="124" mass="14300">MTDKPEKPEKIERRQGPDLICRAFSGLAIAGWLLFLIAMVLAHYAKPEMDTGLVRYWGITIRDEWHPLLTAFLQYCLLAAALISNLSIVLNRLRLRRRSDHIHLNIVLLLVSCVSLLLYVLWYA</sequence>
<keyword evidence="1" id="KW-1133">Transmembrane helix</keyword>
<feature type="transmembrane region" description="Helical" evidence="1">
    <location>
        <begin position="20"/>
        <end position="45"/>
    </location>
</feature>
<organism evidence="2">
    <name type="scientific">Rheinheimera sp. BAL341</name>
    <dbReference type="NCBI Taxonomy" id="1708203"/>
    <lineage>
        <taxon>Bacteria</taxon>
        <taxon>Pseudomonadati</taxon>
        <taxon>Pseudomonadota</taxon>
        <taxon>Gammaproteobacteria</taxon>
        <taxon>Chromatiales</taxon>
        <taxon>Chromatiaceae</taxon>
        <taxon>Rheinheimera</taxon>
    </lineage>
</organism>
<reference evidence="2" key="1">
    <citation type="submission" date="2019-04" db="EMBL/GenBank/DDBJ databases">
        <authorList>
            <person name="Brambilla D."/>
        </authorList>
    </citation>
    <scope>NUCLEOTIDE SEQUENCE</scope>
    <source>
        <strain evidence="2">BAL1</strain>
    </source>
</reference>
<evidence type="ECO:0000256" key="1">
    <source>
        <dbReference type="SAM" id="Phobius"/>
    </source>
</evidence>
<proteinExistence type="predicted"/>
<name>A0A486XSI5_9GAMM</name>
<keyword evidence="1" id="KW-0812">Transmembrane</keyword>
<protein>
    <submittedName>
        <fullName evidence="2">Uncharacterized protein</fullName>
    </submittedName>
</protein>
<keyword evidence="1" id="KW-0472">Membrane</keyword>
<feature type="transmembrane region" description="Helical" evidence="1">
    <location>
        <begin position="102"/>
        <end position="122"/>
    </location>
</feature>
<evidence type="ECO:0000313" key="2">
    <source>
        <dbReference type="EMBL" id="VHO05315.1"/>
    </source>
</evidence>
<feature type="transmembrane region" description="Helical" evidence="1">
    <location>
        <begin position="65"/>
        <end position="90"/>
    </location>
</feature>
<dbReference type="AlphaFoldDB" id="A0A486XSI5"/>